<dbReference type="EMBL" id="CP027541">
    <property type="protein sequence ID" value="AWT51597.1"/>
    <property type="molecule type" value="Genomic_DNA"/>
</dbReference>
<gene>
    <name evidence="3" type="ORF">D806_006050</name>
</gene>
<dbReference type="AlphaFoldDB" id="A0A2U9PIN4"/>
<dbReference type="InterPro" id="IPR052342">
    <property type="entry name" value="MCH/BMMD"/>
</dbReference>
<reference evidence="4" key="2">
    <citation type="submission" date="2018-03" db="EMBL/GenBank/DDBJ databases">
        <authorList>
            <person name="Derbyshire K."/>
            <person name="Gray T.A."/>
            <person name="Champion M."/>
        </authorList>
    </citation>
    <scope>NUCLEOTIDE SEQUENCE [LARGE SCALE GENOMIC DNA]</scope>
    <source>
        <strain evidence="4">MKD8</strain>
    </source>
</reference>
<comment type="similarity">
    <text evidence="1">Belongs to the enoyl-CoA hydratase/isomerase family.</text>
</comment>
<evidence type="ECO:0000313" key="3">
    <source>
        <dbReference type="EMBL" id="AWT51597.1"/>
    </source>
</evidence>
<dbReference type="SUPFAM" id="SSF54637">
    <property type="entry name" value="Thioesterase/thiol ester dehydrase-isomerase"/>
    <property type="match status" value="1"/>
</dbReference>
<sequence>MMAATRPLWFDDLTVGRAWSGATRTVTEADVDQFAELTGDRFPLHTDDEYARRSPFGTRIAHGLLGLSLAHGLMWARTGELDESVIAFLGLKEWQFLAPIHLGHTIRADYQVVEQRPSTTKPDRGVVEFAVDVVNQDGATVQRGLKTMLIARRGQPTTGLETS</sequence>
<evidence type="ECO:0000259" key="2">
    <source>
        <dbReference type="Pfam" id="PF01575"/>
    </source>
</evidence>
<dbReference type="Proteomes" id="UP000011200">
    <property type="component" value="Chromosome"/>
</dbReference>
<dbReference type="InterPro" id="IPR002539">
    <property type="entry name" value="MaoC-like_dom"/>
</dbReference>
<dbReference type="PANTHER" id="PTHR43664">
    <property type="entry name" value="MONOAMINE OXIDASE-RELATED"/>
    <property type="match status" value="1"/>
</dbReference>
<protein>
    <submittedName>
        <fullName evidence="3">MoaC domain protein</fullName>
    </submittedName>
</protein>
<organism evidence="3 4">
    <name type="scientific">Mycolicibacterium smegmatis (strain MKD8)</name>
    <name type="common">Mycobacterium smegmatis</name>
    <dbReference type="NCBI Taxonomy" id="1214915"/>
    <lineage>
        <taxon>Bacteria</taxon>
        <taxon>Bacillati</taxon>
        <taxon>Actinomycetota</taxon>
        <taxon>Actinomycetes</taxon>
        <taxon>Mycobacteriales</taxon>
        <taxon>Mycobacteriaceae</taxon>
        <taxon>Mycolicibacterium</taxon>
    </lineage>
</organism>
<accession>A0A2U9PIN4</accession>
<dbReference type="PANTHER" id="PTHR43664:SF1">
    <property type="entry name" value="BETA-METHYLMALYL-COA DEHYDRATASE"/>
    <property type="match status" value="1"/>
</dbReference>
<dbReference type="InterPro" id="IPR029069">
    <property type="entry name" value="HotDog_dom_sf"/>
</dbReference>
<evidence type="ECO:0000313" key="4">
    <source>
        <dbReference type="Proteomes" id="UP000011200"/>
    </source>
</evidence>
<dbReference type="Gene3D" id="3.10.129.10">
    <property type="entry name" value="Hotdog Thioesterase"/>
    <property type="match status" value="1"/>
</dbReference>
<name>A0A2U9PIN4_MYCSE</name>
<feature type="domain" description="MaoC-like" evidence="2">
    <location>
        <begin position="22"/>
        <end position="120"/>
    </location>
</feature>
<proteinExistence type="inferred from homology"/>
<dbReference type="Pfam" id="PF01575">
    <property type="entry name" value="MaoC_dehydratas"/>
    <property type="match status" value="1"/>
</dbReference>
<evidence type="ECO:0000256" key="1">
    <source>
        <dbReference type="ARBA" id="ARBA00005254"/>
    </source>
</evidence>
<reference evidence="3 4" key="1">
    <citation type="journal article" date="2013" name="Genome Announc.">
        <title>Draft genome sequence of MKD8, a conjugal recipient Mycobacterium smegmatis strain.</title>
        <authorList>
            <person name="Gray T.A."/>
            <person name="Palumbo M.J."/>
            <person name="Derbyshire K.M."/>
        </authorList>
    </citation>
    <scope>NUCLEOTIDE SEQUENCE [LARGE SCALE GENOMIC DNA]</scope>
    <source>
        <strain evidence="3 4">MKD8</strain>
    </source>
</reference>